<dbReference type="GO" id="GO:0051015">
    <property type="term" value="F:actin filament binding"/>
    <property type="evidence" value="ECO:0000318"/>
    <property type="project" value="GO_Central"/>
</dbReference>
<dbReference type="InterPro" id="IPR007122">
    <property type="entry name" value="Villin/Gelsolin"/>
</dbReference>
<dbReference type="PRINTS" id="PR00597">
    <property type="entry name" value="GELSOLIN"/>
</dbReference>
<feature type="domain" description="Gelsolin-like" evidence="5">
    <location>
        <begin position="185"/>
        <end position="238"/>
    </location>
</feature>
<dbReference type="FunFam" id="3.40.20.10:FF:000043">
    <property type="entry name" value="macrophage-capping protein-like isoform X2"/>
    <property type="match status" value="1"/>
</dbReference>
<name>A7S7K4_NEMVE</name>
<dbReference type="STRING" id="45351.A7S7K4"/>
<dbReference type="GO" id="GO:0015629">
    <property type="term" value="C:actin cytoskeleton"/>
    <property type="evidence" value="ECO:0000318"/>
    <property type="project" value="GO_Central"/>
</dbReference>
<dbReference type="CDD" id="cd11290">
    <property type="entry name" value="gelsolin_S1_like"/>
    <property type="match status" value="1"/>
</dbReference>
<dbReference type="InParanoid" id="A7S7K4"/>
<dbReference type="OrthoDB" id="6375767at2759"/>
<dbReference type="KEGG" id="nve:5512029"/>
<dbReference type="GO" id="GO:0051693">
    <property type="term" value="P:actin filament capping"/>
    <property type="evidence" value="ECO:0007669"/>
    <property type="project" value="UniProtKB-KW"/>
</dbReference>
<dbReference type="InterPro" id="IPR007123">
    <property type="entry name" value="Gelsolin-like_dom"/>
</dbReference>
<dbReference type="PANTHER" id="PTHR11977:SF130">
    <property type="entry name" value="SEVERIN"/>
    <property type="match status" value="1"/>
</dbReference>
<dbReference type="EMBL" id="DS469593">
    <property type="protein sequence ID" value="EDO40348.1"/>
    <property type="molecule type" value="Genomic_DNA"/>
</dbReference>
<evidence type="ECO:0000313" key="7">
    <source>
        <dbReference type="Proteomes" id="UP000001593"/>
    </source>
</evidence>
<dbReference type="OMA" id="CDKHESE"/>
<keyword evidence="7" id="KW-1185">Reference proteome</keyword>
<reference evidence="6 7" key="1">
    <citation type="journal article" date="2007" name="Science">
        <title>Sea anemone genome reveals ancestral eumetazoan gene repertoire and genomic organization.</title>
        <authorList>
            <person name="Putnam N.H."/>
            <person name="Srivastava M."/>
            <person name="Hellsten U."/>
            <person name="Dirks B."/>
            <person name="Chapman J."/>
            <person name="Salamov A."/>
            <person name="Terry A."/>
            <person name="Shapiro H."/>
            <person name="Lindquist E."/>
            <person name="Kapitonov V.V."/>
            <person name="Jurka J."/>
            <person name="Genikhovich G."/>
            <person name="Grigoriev I.V."/>
            <person name="Lucas S.M."/>
            <person name="Steele R.E."/>
            <person name="Finnerty J.R."/>
            <person name="Technau U."/>
            <person name="Martindale M.Q."/>
            <person name="Rokhsar D.S."/>
        </authorList>
    </citation>
    <scope>NUCLEOTIDE SEQUENCE [LARGE SCALE GENOMIC DNA]</scope>
    <source>
        <strain evidence="7">CH2 X CH6</strain>
    </source>
</reference>
<dbReference type="eggNOG" id="KOG0443">
    <property type="taxonomic scope" value="Eukaryota"/>
</dbReference>
<dbReference type="GO" id="GO:0008154">
    <property type="term" value="P:actin polymerization or depolymerization"/>
    <property type="evidence" value="ECO:0000318"/>
    <property type="project" value="GO_Central"/>
</dbReference>
<keyword evidence="4" id="KW-0009">Actin-binding</keyword>
<sequence>MSGLRKQKEYDWKDSNLALFGSDTEKNVKKESAQTETAWIGAGEKPGMKIWRIVKFKVTKWPEENYGSFYNGDSYIILRTKKENEELVHDVHFWIGKKSTADEYGTAAYKTVELDTFLDDKPVQHREVEGHESDLFKSYFSEMTLLDGGAESGFKHVGPKEYTPRLFLVRGNKKNVTLTNIELVKGNLTNDDCFIIDLGLELFQWNGIDANKEEKWKAGEICRDWRSKRGGKPRHIVLDDCTVEKIEELEELEGILPDGENSFKKQAGSEPSEKVLFSLSDRTGQLQCNEIARGKEVKRSLLKEDDVYIFDSGRHCYVYVGKAASIDERRNAMTYAHNYLMRTEHPLLPVTVINGGQKSVDFENAF</sequence>
<evidence type="ECO:0000256" key="4">
    <source>
        <dbReference type="ARBA" id="ARBA00023203"/>
    </source>
</evidence>
<gene>
    <name evidence="6" type="ORF">NEMVEDRAFT_v1g243391</name>
</gene>
<keyword evidence="2" id="KW-0117">Actin capping</keyword>
<dbReference type="AlphaFoldDB" id="A7S7K4"/>
<organism evidence="6 7">
    <name type="scientific">Nematostella vectensis</name>
    <name type="common">Starlet sea anemone</name>
    <dbReference type="NCBI Taxonomy" id="45351"/>
    <lineage>
        <taxon>Eukaryota</taxon>
        <taxon>Metazoa</taxon>
        <taxon>Cnidaria</taxon>
        <taxon>Anthozoa</taxon>
        <taxon>Hexacorallia</taxon>
        <taxon>Actiniaria</taxon>
        <taxon>Edwardsiidae</taxon>
        <taxon>Nematostella</taxon>
    </lineage>
</organism>
<proteinExistence type="inferred from homology"/>
<protein>
    <recommendedName>
        <fullName evidence="5">Gelsolin-like domain-containing protein</fullName>
    </recommendedName>
</protein>
<evidence type="ECO:0000256" key="2">
    <source>
        <dbReference type="ARBA" id="ARBA00022467"/>
    </source>
</evidence>
<dbReference type="SUPFAM" id="SSF55753">
    <property type="entry name" value="Actin depolymerizing proteins"/>
    <property type="match status" value="3"/>
</dbReference>
<evidence type="ECO:0000256" key="1">
    <source>
        <dbReference type="ARBA" id="ARBA00008418"/>
    </source>
</evidence>
<dbReference type="HOGENOM" id="CLU_002568_0_1_1"/>
<feature type="domain" description="Gelsolin-like" evidence="5">
    <location>
        <begin position="62"/>
        <end position="136"/>
    </location>
</feature>
<evidence type="ECO:0000259" key="5">
    <source>
        <dbReference type="Pfam" id="PF00626"/>
    </source>
</evidence>
<evidence type="ECO:0000256" key="3">
    <source>
        <dbReference type="ARBA" id="ARBA00022737"/>
    </source>
</evidence>
<feature type="domain" description="Gelsolin-like" evidence="5">
    <location>
        <begin position="298"/>
        <end position="359"/>
    </location>
</feature>
<dbReference type="PANTHER" id="PTHR11977">
    <property type="entry name" value="VILLIN"/>
    <property type="match status" value="1"/>
</dbReference>
<comment type="similarity">
    <text evidence="1">Belongs to the villin/gelsolin family.</text>
</comment>
<dbReference type="PhylomeDB" id="A7S7K4"/>
<dbReference type="GO" id="GO:0005737">
    <property type="term" value="C:cytoplasm"/>
    <property type="evidence" value="ECO:0000318"/>
    <property type="project" value="GO_Central"/>
</dbReference>
<keyword evidence="3" id="KW-0677">Repeat</keyword>
<dbReference type="InterPro" id="IPR029006">
    <property type="entry name" value="ADF-H/Gelsolin-like_dom_sf"/>
</dbReference>
<accession>A7S7K4</accession>
<dbReference type="Gene3D" id="3.40.20.10">
    <property type="entry name" value="Severin"/>
    <property type="match status" value="3"/>
</dbReference>
<dbReference type="Proteomes" id="UP000001593">
    <property type="component" value="Unassembled WGS sequence"/>
</dbReference>
<dbReference type="Pfam" id="PF00626">
    <property type="entry name" value="Gelsolin"/>
    <property type="match status" value="3"/>
</dbReference>
<evidence type="ECO:0000313" key="6">
    <source>
        <dbReference type="EMBL" id="EDO40348.1"/>
    </source>
</evidence>
<dbReference type="SMART" id="SM00262">
    <property type="entry name" value="GEL"/>
    <property type="match status" value="3"/>
</dbReference>